<dbReference type="AlphaFoldDB" id="A0A9P6INR8"/>
<evidence type="ECO:0000313" key="2">
    <source>
        <dbReference type="EMBL" id="KAF9942060.1"/>
    </source>
</evidence>
<gene>
    <name evidence="2" type="ORF">BGZ65_010971</name>
</gene>
<protein>
    <recommendedName>
        <fullName evidence="4">Secreted protein</fullName>
    </recommendedName>
</protein>
<dbReference type="Proteomes" id="UP000749646">
    <property type="component" value="Unassembled WGS sequence"/>
</dbReference>
<dbReference type="PANTHER" id="PTHR35559">
    <property type="entry name" value="CHITIN-BINDING TYPE-4 DOMAIN-CONTAINING PROTEIN"/>
    <property type="match status" value="1"/>
</dbReference>
<evidence type="ECO:0000256" key="1">
    <source>
        <dbReference type="SAM" id="SignalP"/>
    </source>
</evidence>
<feature type="chain" id="PRO_5040385340" description="Secreted protein" evidence="1">
    <location>
        <begin position="28"/>
        <end position="243"/>
    </location>
</feature>
<dbReference type="PANTHER" id="PTHR35559:SF1">
    <property type="entry name" value="CHITIN-BINDING TYPE-4 DOMAIN-CONTAINING PROTEIN"/>
    <property type="match status" value="1"/>
</dbReference>
<keyword evidence="3" id="KW-1185">Reference proteome</keyword>
<keyword evidence="1" id="KW-0732">Signal</keyword>
<accession>A0A9P6INR8</accession>
<organism evidence="2 3">
    <name type="scientific">Modicella reniformis</name>
    <dbReference type="NCBI Taxonomy" id="1440133"/>
    <lineage>
        <taxon>Eukaryota</taxon>
        <taxon>Fungi</taxon>
        <taxon>Fungi incertae sedis</taxon>
        <taxon>Mucoromycota</taxon>
        <taxon>Mortierellomycotina</taxon>
        <taxon>Mortierellomycetes</taxon>
        <taxon>Mortierellales</taxon>
        <taxon>Mortierellaceae</taxon>
        <taxon>Modicella</taxon>
    </lineage>
</organism>
<comment type="caution">
    <text evidence="2">The sequence shown here is derived from an EMBL/GenBank/DDBJ whole genome shotgun (WGS) entry which is preliminary data.</text>
</comment>
<reference evidence="2" key="1">
    <citation type="journal article" date="2020" name="Fungal Divers.">
        <title>Resolving the Mortierellaceae phylogeny through synthesis of multi-gene phylogenetics and phylogenomics.</title>
        <authorList>
            <person name="Vandepol N."/>
            <person name="Liber J."/>
            <person name="Desiro A."/>
            <person name="Na H."/>
            <person name="Kennedy M."/>
            <person name="Barry K."/>
            <person name="Grigoriev I.V."/>
            <person name="Miller A.N."/>
            <person name="O'Donnell K."/>
            <person name="Stajich J.E."/>
            <person name="Bonito G."/>
        </authorList>
    </citation>
    <scope>NUCLEOTIDE SEQUENCE</scope>
    <source>
        <strain evidence="2">MES-2147</strain>
    </source>
</reference>
<feature type="signal peptide" evidence="1">
    <location>
        <begin position="1"/>
        <end position="27"/>
    </location>
</feature>
<dbReference type="EMBL" id="JAAAHW010009377">
    <property type="protein sequence ID" value="KAF9942060.1"/>
    <property type="molecule type" value="Genomic_DNA"/>
</dbReference>
<evidence type="ECO:0000313" key="3">
    <source>
        <dbReference type="Proteomes" id="UP000749646"/>
    </source>
</evidence>
<sequence length="243" mass="27389">MVLKTSFTLLAVATLALFSSNAPQAEAHSWVDCVDWKFKDAAAKKKQDWSEKGGSCKGYARRFPLGKAFGSLDSDWPSRHYHQNLRKNTLPCSDKKAGLEKGADETRDDKDVTKAYGGKYGVMTVTSVGDELCIRWPAKNHADPKSSSETTVDIYLTEKPNQKDPTKQSQLTKNFRIAGLRYRNCVSGSNQDRRACGGCFKVPKRSNGVYLLQWRWRLNQRKNSLDDEYYTSCADVKIVSNKK</sequence>
<proteinExistence type="predicted"/>
<name>A0A9P6INR8_9FUNG</name>
<evidence type="ECO:0008006" key="4">
    <source>
        <dbReference type="Google" id="ProtNLM"/>
    </source>
</evidence>
<dbReference type="OrthoDB" id="2434171at2759"/>